<reference evidence="2" key="2">
    <citation type="submission" date="2022-01" db="EMBL/GenBank/DDBJ databases">
        <authorList>
            <person name="Yamashiro T."/>
            <person name="Shiraishi A."/>
            <person name="Satake H."/>
            <person name="Nakayama K."/>
        </authorList>
    </citation>
    <scope>NUCLEOTIDE SEQUENCE</scope>
</reference>
<reference evidence="2" key="1">
    <citation type="journal article" date="2022" name="Int. J. Mol. Sci.">
        <title>Draft Genome of Tanacetum Coccineum: Genomic Comparison of Closely Related Tanacetum-Family Plants.</title>
        <authorList>
            <person name="Yamashiro T."/>
            <person name="Shiraishi A."/>
            <person name="Nakayama K."/>
            <person name="Satake H."/>
        </authorList>
    </citation>
    <scope>NUCLEOTIDE SEQUENCE</scope>
</reference>
<proteinExistence type="predicted"/>
<evidence type="ECO:0000313" key="2">
    <source>
        <dbReference type="EMBL" id="GJU07002.1"/>
    </source>
</evidence>
<sequence>MREEVVSDHRKGTTPNGTQEENVGQCSTLISPIDAPNKGNVLLNVIDSPTIDLIKPGSISGPTSYAKLVTSESNRKSVNIRTLTTTVGNEADVTIPLESIRAISERSEDGLNAILENEDVGSVLVWVKFYGVPMTAFSKDGLSFVATKLVDEELKDFIMIAMLKIIGEGFNMYTVCVNYEWKPPRCSSCKVFGHVLNECPKKIVLDVVKNLNNPRQATRGVLVVPKVSFKSTKQIYKPISNKNGASTSGRKKQAKMSRQENPPVPTVNVHSESEVEVVTDETTNLIASMSFKDGNDTSHGTNSLLEQLRETK</sequence>
<evidence type="ECO:0008006" key="4">
    <source>
        <dbReference type="Google" id="ProtNLM"/>
    </source>
</evidence>
<keyword evidence="3" id="KW-1185">Reference proteome</keyword>
<feature type="compositionally biased region" description="Polar residues" evidence="1">
    <location>
        <begin position="13"/>
        <end position="24"/>
    </location>
</feature>
<organism evidence="2 3">
    <name type="scientific">Tanacetum coccineum</name>
    <dbReference type="NCBI Taxonomy" id="301880"/>
    <lineage>
        <taxon>Eukaryota</taxon>
        <taxon>Viridiplantae</taxon>
        <taxon>Streptophyta</taxon>
        <taxon>Embryophyta</taxon>
        <taxon>Tracheophyta</taxon>
        <taxon>Spermatophyta</taxon>
        <taxon>Magnoliopsida</taxon>
        <taxon>eudicotyledons</taxon>
        <taxon>Gunneridae</taxon>
        <taxon>Pentapetalae</taxon>
        <taxon>asterids</taxon>
        <taxon>campanulids</taxon>
        <taxon>Asterales</taxon>
        <taxon>Asteraceae</taxon>
        <taxon>Asteroideae</taxon>
        <taxon>Anthemideae</taxon>
        <taxon>Anthemidinae</taxon>
        <taxon>Tanacetum</taxon>
    </lineage>
</organism>
<feature type="region of interest" description="Disordered" evidence="1">
    <location>
        <begin position="1"/>
        <end position="24"/>
    </location>
</feature>
<accession>A0ABQ5J3B2</accession>
<protein>
    <recommendedName>
        <fullName evidence="4">Zinc knuckle CX2CX4HX4C</fullName>
    </recommendedName>
</protein>
<dbReference type="EMBL" id="BQNB010021496">
    <property type="protein sequence ID" value="GJU07002.1"/>
    <property type="molecule type" value="Genomic_DNA"/>
</dbReference>
<feature type="region of interest" description="Disordered" evidence="1">
    <location>
        <begin position="290"/>
        <end position="312"/>
    </location>
</feature>
<dbReference type="Proteomes" id="UP001151760">
    <property type="component" value="Unassembled WGS sequence"/>
</dbReference>
<feature type="compositionally biased region" description="Basic and acidic residues" evidence="1">
    <location>
        <begin position="1"/>
        <end position="11"/>
    </location>
</feature>
<evidence type="ECO:0000313" key="3">
    <source>
        <dbReference type="Proteomes" id="UP001151760"/>
    </source>
</evidence>
<dbReference type="InterPro" id="IPR040256">
    <property type="entry name" value="At4g02000-like"/>
</dbReference>
<name>A0ABQ5J3B2_9ASTR</name>
<evidence type="ECO:0000256" key="1">
    <source>
        <dbReference type="SAM" id="MobiDB-lite"/>
    </source>
</evidence>
<comment type="caution">
    <text evidence="2">The sequence shown here is derived from an EMBL/GenBank/DDBJ whole genome shotgun (WGS) entry which is preliminary data.</text>
</comment>
<dbReference type="PANTHER" id="PTHR31286:SF99">
    <property type="entry name" value="DUF4283 DOMAIN-CONTAINING PROTEIN"/>
    <property type="match status" value="1"/>
</dbReference>
<gene>
    <name evidence="2" type="ORF">Tco_1123432</name>
</gene>
<feature type="compositionally biased region" description="Polar residues" evidence="1">
    <location>
        <begin position="239"/>
        <end position="248"/>
    </location>
</feature>
<feature type="region of interest" description="Disordered" evidence="1">
    <location>
        <begin position="239"/>
        <end position="275"/>
    </location>
</feature>
<dbReference type="PANTHER" id="PTHR31286">
    <property type="entry name" value="GLYCINE-RICH CELL WALL STRUCTURAL PROTEIN 1.8-LIKE"/>
    <property type="match status" value="1"/>
</dbReference>